<dbReference type="Pfam" id="PF16064">
    <property type="entry name" value="DUF4806"/>
    <property type="match status" value="1"/>
</dbReference>
<reference evidence="3" key="1">
    <citation type="journal article" date="2016" name="Sci. Rep.">
        <title>Molecular characterization of firefly nuptial gifts: a multi-omics approach sheds light on postcopulatory sexual selection.</title>
        <authorList>
            <person name="Al-Wathiqui N."/>
            <person name="Fallon T.R."/>
            <person name="South A."/>
            <person name="Weng J.K."/>
            <person name="Lewis S.M."/>
        </authorList>
    </citation>
    <scope>NUCLEOTIDE SEQUENCE</scope>
</reference>
<accession>A0A1Y1NH96</accession>
<organism evidence="3">
    <name type="scientific">Photinus pyralis</name>
    <name type="common">Common eastern firefly</name>
    <name type="synonym">Lampyris pyralis</name>
    <dbReference type="NCBI Taxonomy" id="7054"/>
    <lineage>
        <taxon>Eukaryota</taxon>
        <taxon>Metazoa</taxon>
        <taxon>Ecdysozoa</taxon>
        <taxon>Arthropoda</taxon>
        <taxon>Hexapoda</taxon>
        <taxon>Insecta</taxon>
        <taxon>Pterygota</taxon>
        <taxon>Neoptera</taxon>
        <taxon>Endopterygota</taxon>
        <taxon>Coleoptera</taxon>
        <taxon>Polyphaga</taxon>
        <taxon>Elateriformia</taxon>
        <taxon>Elateroidea</taxon>
        <taxon>Lampyridae</taxon>
        <taxon>Lampyrinae</taxon>
        <taxon>Photinus</taxon>
    </lineage>
</organism>
<protein>
    <recommendedName>
        <fullName evidence="2">DUF4806 domain-containing protein</fullName>
    </recommendedName>
</protein>
<dbReference type="Proteomes" id="UP000327044">
    <property type="component" value="Unassembled WGS sequence"/>
</dbReference>
<dbReference type="OrthoDB" id="10069532at2759"/>
<gene>
    <name evidence="4" type="ORF">PPYR_13701</name>
</gene>
<keyword evidence="5" id="KW-1185">Reference proteome</keyword>
<dbReference type="PANTHER" id="PTHR34153:SF2">
    <property type="entry name" value="SI:CH211-262H13.3-RELATED"/>
    <property type="match status" value="1"/>
</dbReference>
<feature type="region of interest" description="Disordered" evidence="1">
    <location>
        <begin position="131"/>
        <end position="178"/>
    </location>
</feature>
<dbReference type="EMBL" id="GEZM01002401">
    <property type="protein sequence ID" value="JAV97272.1"/>
    <property type="molecule type" value="Transcribed_RNA"/>
</dbReference>
<dbReference type="AlphaFoldDB" id="A0A1Y1NH96"/>
<sequence length="350" mass="40258">MAFVGVEFDARSGGGVAIINRNWLTPRKQEVFWPPYKYQSDFDMAVKKAEQPSDRWRIFKLKRKLFESNEFSLAVNKLNRFEATSDVETDRDEEKRTPAKRYRKRGHYFDSEDEDGDMFSNNYDCLRGLQDSDDENVLSPRTPSSTHSALISGCTSQRHVPRKENLTPPIALKNPLNTPQSENALNHILRLVVEIKQQTDQILNRLENIELQMKLANNVPIIGLRQEFLKKFPVKFPIGNVEDFYVCDNYLKDPQNRSQLVSYLATLGGKNVASKTNNILKFILDDSVASGYSFFGMRNNKLPFSECELSKMIIDTVVQTDKCTQKEVEDVIKAWLRHAPARMKRHSSGL</sequence>
<feature type="compositionally biased region" description="Polar residues" evidence="1">
    <location>
        <begin position="139"/>
        <end position="158"/>
    </location>
</feature>
<dbReference type="InParanoid" id="A0A1Y1NH96"/>
<evidence type="ECO:0000313" key="3">
    <source>
        <dbReference type="EMBL" id="JAV97272.1"/>
    </source>
</evidence>
<feature type="domain" description="DUF4806" evidence="2">
    <location>
        <begin position="233"/>
        <end position="311"/>
    </location>
</feature>
<dbReference type="EMBL" id="VVIM01000009">
    <property type="protein sequence ID" value="KAB0794081.1"/>
    <property type="molecule type" value="Genomic_DNA"/>
</dbReference>
<evidence type="ECO:0000256" key="1">
    <source>
        <dbReference type="SAM" id="MobiDB-lite"/>
    </source>
</evidence>
<dbReference type="PANTHER" id="PTHR34153">
    <property type="entry name" value="SI:CH211-262H13.3-RELATED-RELATED"/>
    <property type="match status" value="1"/>
</dbReference>
<reference evidence="4" key="3">
    <citation type="submission" date="2019-08" db="EMBL/GenBank/DDBJ databases">
        <authorList>
            <consortium name="Photinus pyralis genome working group"/>
            <person name="Fallon T.R."/>
            <person name="Sander Lower S.E."/>
            <person name="Weng J.-K."/>
        </authorList>
    </citation>
    <scope>NUCLEOTIDE SEQUENCE</scope>
    <source>
        <strain evidence="4">1611_PpyrPB1</strain>
        <tissue evidence="4">Whole body</tissue>
    </source>
</reference>
<dbReference type="InterPro" id="IPR032071">
    <property type="entry name" value="DUF4806"/>
</dbReference>
<evidence type="ECO:0000259" key="2">
    <source>
        <dbReference type="Pfam" id="PF16064"/>
    </source>
</evidence>
<reference evidence="4 5" key="2">
    <citation type="journal article" date="2018" name="Elife">
        <title>Firefly genomes illuminate parallel origins of bioluminescence in beetles.</title>
        <authorList>
            <person name="Fallon T.R."/>
            <person name="Lower S.E."/>
            <person name="Chang C.H."/>
            <person name="Bessho-Uehara M."/>
            <person name="Martin G.J."/>
            <person name="Bewick A.J."/>
            <person name="Behringer M."/>
            <person name="Debat H.J."/>
            <person name="Wong I."/>
            <person name="Day J.C."/>
            <person name="Suvorov A."/>
            <person name="Silva C.J."/>
            <person name="Stanger-Hall K.F."/>
            <person name="Hall D.W."/>
            <person name="Schmitz R.J."/>
            <person name="Nelson D.R."/>
            <person name="Lewis S.M."/>
            <person name="Shigenobu S."/>
            <person name="Bybee S.M."/>
            <person name="Larracuente A.M."/>
            <person name="Oba Y."/>
            <person name="Weng J.K."/>
        </authorList>
    </citation>
    <scope>NUCLEOTIDE SEQUENCE [LARGE SCALE GENOMIC DNA]</scope>
    <source>
        <strain evidence="4">1611_PpyrPB1</strain>
        <tissue evidence="4">Whole body</tissue>
    </source>
</reference>
<proteinExistence type="predicted"/>
<name>A0A1Y1NH96_PHOPY</name>
<evidence type="ECO:0000313" key="4">
    <source>
        <dbReference type="EMBL" id="KAB0794081.1"/>
    </source>
</evidence>
<evidence type="ECO:0000313" key="5">
    <source>
        <dbReference type="Proteomes" id="UP000327044"/>
    </source>
</evidence>